<protein>
    <submittedName>
        <fullName evidence="3">ATP-grasp domain-containing protein</fullName>
    </submittedName>
</protein>
<dbReference type="RefSeq" id="WP_169419668.1">
    <property type="nucleotide sequence ID" value="NZ_JABBFX010000001.1"/>
</dbReference>
<dbReference type="Gene3D" id="3.30.470.20">
    <property type="entry name" value="ATP-grasp fold, B domain"/>
    <property type="match status" value="1"/>
</dbReference>
<dbReference type="PROSITE" id="PS50975">
    <property type="entry name" value="ATP_GRASP"/>
    <property type="match status" value="1"/>
</dbReference>
<dbReference type="Proteomes" id="UP000541185">
    <property type="component" value="Unassembled WGS sequence"/>
</dbReference>
<evidence type="ECO:0000313" key="4">
    <source>
        <dbReference type="Proteomes" id="UP000541185"/>
    </source>
</evidence>
<reference evidence="3 4" key="1">
    <citation type="submission" date="2020-04" db="EMBL/GenBank/DDBJ databases">
        <title>Ramlibacter sp. G-1-2-2 isolated from soil.</title>
        <authorList>
            <person name="Dahal R.H."/>
        </authorList>
    </citation>
    <scope>NUCLEOTIDE SEQUENCE [LARGE SCALE GENOMIC DNA]</scope>
    <source>
        <strain evidence="3 4">G-1-2-2</strain>
    </source>
</reference>
<dbReference type="PIRSF" id="PIRSF016817">
    <property type="entry name" value="UCP016817_carboligase"/>
    <property type="match status" value="1"/>
</dbReference>
<dbReference type="AlphaFoldDB" id="A0A848HAT8"/>
<feature type="domain" description="ATP-grasp" evidence="2">
    <location>
        <begin position="232"/>
        <end position="286"/>
    </location>
</feature>
<dbReference type="GO" id="GO:0046872">
    <property type="term" value="F:metal ion binding"/>
    <property type="evidence" value="ECO:0007669"/>
    <property type="project" value="InterPro"/>
</dbReference>
<dbReference type="SUPFAM" id="SSF56059">
    <property type="entry name" value="Glutathione synthetase ATP-binding domain-like"/>
    <property type="match status" value="1"/>
</dbReference>
<sequence>MQGTLVVAGLWVRPLAESARQAGWKVIALDLFGDTDTRRASIRWERIGEPSSLAIAPALLRDALHDAAREPGVAGWVAGSGFEALTEELEAPITGLPLLGMPAAAIRRVRDPATFFSLLDGLRLEHPEVALEPPAAPEGWLAKSAAGSGGWHIHPAENGARPGGRATYWQRMQVGVPLSALFVADGRRAVLVALNRLIVRPLGGLPFVYHGALGPIRDAALTRHMEAALSALVPALGLRGLASLDFLADGSHAWLLEINARPTATMALHPGAWPGGLMQAHVQALQGELPRQPAFHPAGLRGCLTVFADRACRMGLALSAELALSANAHDVPAPGACFAEGEPVCTLSGAGDSMEAVLAALDARGARLRERLGAREELAI</sequence>
<keyword evidence="1" id="KW-0547">Nucleotide-binding</keyword>
<dbReference type="EMBL" id="JABBFX010000001">
    <property type="protein sequence ID" value="NML45583.1"/>
    <property type="molecule type" value="Genomic_DNA"/>
</dbReference>
<comment type="caution">
    <text evidence="3">The sequence shown here is derived from an EMBL/GenBank/DDBJ whole genome shotgun (WGS) entry which is preliminary data.</text>
</comment>
<dbReference type="GO" id="GO:0005524">
    <property type="term" value="F:ATP binding"/>
    <property type="evidence" value="ECO:0007669"/>
    <property type="project" value="UniProtKB-UniRule"/>
</dbReference>
<dbReference type="Pfam" id="PF02655">
    <property type="entry name" value="ATP-grasp_3"/>
    <property type="match status" value="1"/>
</dbReference>
<dbReference type="InterPro" id="IPR003806">
    <property type="entry name" value="ATP-grasp_PylC-type"/>
</dbReference>
<name>A0A848HAT8_9BURK</name>
<keyword evidence="4" id="KW-1185">Reference proteome</keyword>
<proteinExistence type="predicted"/>
<evidence type="ECO:0000313" key="3">
    <source>
        <dbReference type="EMBL" id="NML45583.1"/>
    </source>
</evidence>
<evidence type="ECO:0000256" key="1">
    <source>
        <dbReference type="PROSITE-ProRule" id="PRU00409"/>
    </source>
</evidence>
<evidence type="ECO:0000259" key="2">
    <source>
        <dbReference type="PROSITE" id="PS50975"/>
    </source>
</evidence>
<dbReference type="InterPro" id="IPR016677">
    <property type="entry name" value="UCP016817_carboligase"/>
</dbReference>
<accession>A0A848HAT8</accession>
<organism evidence="3 4">
    <name type="scientific">Ramlibacter agri</name>
    <dbReference type="NCBI Taxonomy" id="2728837"/>
    <lineage>
        <taxon>Bacteria</taxon>
        <taxon>Pseudomonadati</taxon>
        <taxon>Pseudomonadota</taxon>
        <taxon>Betaproteobacteria</taxon>
        <taxon>Burkholderiales</taxon>
        <taxon>Comamonadaceae</taxon>
        <taxon>Ramlibacter</taxon>
    </lineage>
</organism>
<keyword evidence="1" id="KW-0067">ATP-binding</keyword>
<dbReference type="InterPro" id="IPR011761">
    <property type="entry name" value="ATP-grasp"/>
</dbReference>
<gene>
    <name evidence="3" type="ORF">HHL11_17655</name>
</gene>